<reference evidence="17" key="1">
    <citation type="submission" date="2021-02" db="EMBL/GenBank/DDBJ databases">
        <title>Genome-Resolved Metagenomics of a Microbial Community Performing Photosynthetic Biological Nutrient Removal.</title>
        <authorList>
            <person name="Mcdaniel E.A."/>
        </authorList>
    </citation>
    <scope>NUCLEOTIDE SEQUENCE</scope>
    <source>
        <strain evidence="17">UWPOB_OBS1</strain>
    </source>
</reference>
<gene>
    <name evidence="13 17" type="primary">thrS</name>
    <name evidence="17" type="ORF">J0M35_14360</name>
</gene>
<dbReference type="SUPFAM" id="SSF55186">
    <property type="entry name" value="ThrRS/AlaRS common domain"/>
    <property type="match status" value="1"/>
</dbReference>
<evidence type="ECO:0000313" key="17">
    <source>
        <dbReference type="EMBL" id="MBN8661544.1"/>
    </source>
</evidence>
<keyword evidence="11 13" id="KW-0030">Aminoacyl-tRNA synthetase</keyword>
<evidence type="ECO:0000256" key="14">
    <source>
        <dbReference type="SAM" id="Coils"/>
    </source>
</evidence>
<keyword evidence="3 13" id="KW-0820">tRNA-binding</keyword>
<comment type="caution">
    <text evidence="13">Lacks conserved residue(s) required for the propagation of feature annotation.</text>
</comment>
<feature type="domain" description="Aminoacyl-transfer RNA synthetases class-II family profile" evidence="15">
    <location>
        <begin position="254"/>
        <end position="546"/>
    </location>
</feature>
<dbReference type="Gene3D" id="3.30.930.10">
    <property type="entry name" value="Bira Bifunctional Protein, Domain 2"/>
    <property type="match status" value="1"/>
</dbReference>
<accession>A0A8J7P888</accession>
<keyword evidence="4 13" id="KW-0436">Ligase</keyword>
<dbReference type="InterPro" id="IPR036621">
    <property type="entry name" value="Anticodon-bd_dom_sf"/>
</dbReference>
<dbReference type="PROSITE" id="PS51880">
    <property type="entry name" value="TGS"/>
    <property type="match status" value="1"/>
</dbReference>
<dbReference type="Pfam" id="PF03129">
    <property type="entry name" value="HGTP_anticodon"/>
    <property type="match status" value="1"/>
</dbReference>
<proteinExistence type="inferred from homology"/>
<dbReference type="InterPro" id="IPR018163">
    <property type="entry name" value="Thr/Ala-tRNA-synth_IIc_edit"/>
</dbReference>
<dbReference type="Pfam" id="PF02824">
    <property type="entry name" value="TGS"/>
    <property type="match status" value="1"/>
</dbReference>
<keyword evidence="8 13" id="KW-0067">ATP-binding</keyword>
<keyword evidence="9 13" id="KW-0694">RNA-binding</keyword>
<dbReference type="PANTHER" id="PTHR11451:SF44">
    <property type="entry name" value="THREONINE--TRNA LIGASE, CHLOROPLASTIC_MITOCHONDRIAL 2"/>
    <property type="match status" value="1"/>
</dbReference>
<evidence type="ECO:0000256" key="7">
    <source>
        <dbReference type="ARBA" id="ARBA00022833"/>
    </source>
</evidence>
<dbReference type="NCBIfam" id="TIGR00418">
    <property type="entry name" value="thrS"/>
    <property type="match status" value="1"/>
</dbReference>
<evidence type="ECO:0000256" key="8">
    <source>
        <dbReference type="ARBA" id="ARBA00022840"/>
    </source>
</evidence>
<dbReference type="InterPro" id="IPR047246">
    <property type="entry name" value="ThrRS_anticodon"/>
</dbReference>
<dbReference type="FunFam" id="3.30.930.10:FF:000002">
    <property type="entry name" value="Threonine--tRNA ligase"/>
    <property type="match status" value="1"/>
</dbReference>
<dbReference type="InterPro" id="IPR004154">
    <property type="entry name" value="Anticodon-bd"/>
</dbReference>
<dbReference type="InterPro" id="IPR033728">
    <property type="entry name" value="ThrRS_core"/>
</dbReference>
<dbReference type="EMBL" id="JAFLCK010000021">
    <property type="protein sequence ID" value="MBN8661544.1"/>
    <property type="molecule type" value="Genomic_DNA"/>
</dbReference>
<evidence type="ECO:0000313" key="18">
    <source>
        <dbReference type="Proteomes" id="UP000664277"/>
    </source>
</evidence>
<keyword evidence="6 13" id="KW-0547">Nucleotide-binding</keyword>
<evidence type="ECO:0000256" key="3">
    <source>
        <dbReference type="ARBA" id="ARBA00022555"/>
    </source>
</evidence>
<feature type="binding site" evidence="13">
    <location>
        <position position="523"/>
    </location>
    <ligand>
        <name>Zn(2+)</name>
        <dbReference type="ChEBI" id="CHEBI:29105"/>
        <note>catalytic</note>
    </ligand>
</feature>
<keyword evidence="10 13" id="KW-0648">Protein biosynthesis</keyword>
<dbReference type="CDD" id="cd00860">
    <property type="entry name" value="ThrRS_anticodon"/>
    <property type="match status" value="1"/>
</dbReference>
<evidence type="ECO:0000256" key="4">
    <source>
        <dbReference type="ARBA" id="ARBA00022598"/>
    </source>
</evidence>
<organism evidence="17 18">
    <name type="scientific">Candidatus Obscuribacter phosphatis</name>
    <dbReference type="NCBI Taxonomy" id="1906157"/>
    <lineage>
        <taxon>Bacteria</taxon>
        <taxon>Bacillati</taxon>
        <taxon>Candidatus Melainabacteria</taxon>
        <taxon>Candidatus Obscuribacterales</taxon>
        <taxon>Candidatus Obscuribacteraceae</taxon>
        <taxon>Candidatus Obscuribacter</taxon>
    </lineage>
</organism>
<dbReference type="PANTHER" id="PTHR11451">
    <property type="entry name" value="THREONINE-TRNA LIGASE"/>
    <property type="match status" value="1"/>
</dbReference>
<dbReference type="GO" id="GO:0005737">
    <property type="term" value="C:cytoplasm"/>
    <property type="evidence" value="ECO:0007669"/>
    <property type="project" value="UniProtKB-SubCell"/>
</dbReference>
<dbReference type="EC" id="6.1.1.3" evidence="13"/>
<dbReference type="CDD" id="cd00771">
    <property type="entry name" value="ThrRS_core"/>
    <property type="match status" value="1"/>
</dbReference>
<dbReference type="Gene3D" id="3.40.50.800">
    <property type="entry name" value="Anticodon-binding domain"/>
    <property type="match status" value="1"/>
</dbReference>
<evidence type="ECO:0000256" key="6">
    <source>
        <dbReference type="ARBA" id="ARBA00022741"/>
    </source>
</evidence>
<evidence type="ECO:0000256" key="9">
    <source>
        <dbReference type="ARBA" id="ARBA00022884"/>
    </source>
</evidence>
<dbReference type="SUPFAM" id="SSF81271">
    <property type="entry name" value="TGS-like"/>
    <property type="match status" value="1"/>
</dbReference>
<feature type="binding site" evidence="13">
    <location>
        <position position="347"/>
    </location>
    <ligand>
        <name>Zn(2+)</name>
        <dbReference type="ChEBI" id="CHEBI:29105"/>
        <note>catalytic</note>
    </ligand>
</feature>
<comment type="catalytic activity">
    <reaction evidence="12 13">
        <text>tRNA(Thr) + L-threonine + ATP = L-threonyl-tRNA(Thr) + AMP + diphosphate + H(+)</text>
        <dbReference type="Rhea" id="RHEA:24624"/>
        <dbReference type="Rhea" id="RHEA-COMP:9670"/>
        <dbReference type="Rhea" id="RHEA-COMP:9704"/>
        <dbReference type="ChEBI" id="CHEBI:15378"/>
        <dbReference type="ChEBI" id="CHEBI:30616"/>
        <dbReference type="ChEBI" id="CHEBI:33019"/>
        <dbReference type="ChEBI" id="CHEBI:57926"/>
        <dbReference type="ChEBI" id="CHEBI:78442"/>
        <dbReference type="ChEBI" id="CHEBI:78534"/>
        <dbReference type="ChEBI" id="CHEBI:456215"/>
        <dbReference type="EC" id="6.1.1.3"/>
    </reaction>
</comment>
<dbReference type="GO" id="GO:0005524">
    <property type="term" value="F:ATP binding"/>
    <property type="evidence" value="ECO:0007669"/>
    <property type="project" value="UniProtKB-UniRule"/>
</dbReference>
<dbReference type="Gene3D" id="3.30.980.10">
    <property type="entry name" value="Threonyl-trna Synthetase, Chain A, domain 2"/>
    <property type="match status" value="1"/>
</dbReference>
<feature type="coiled-coil region" evidence="14">
    <location>
        <begin position="126"/>
        <end position="165"/>
    </location>
</feature>
<comment type="subcellular location">
    <subcellularLocation>
        <location evidence="13">Cytoplasm</location>
    </subcellularLocation>
</comment>
<evidence type="ECO:0000256" key="1">
    <source>
        <dbReference type="ARBA" id="ARBA00008226"/>
    </source>
</evidence>
<keyword evidence="7 13" id="KW-0862">Zinc</keyword>
<dbReference type="CDD" id="cd01667">
    <property type="entry name" value="TGS_ThrRS"/>
    <property type="match status" value="1"/>
</dbReference>
<dbReference type="SUPFAM" id="SSF55681">
    <property type="entry name" value="Class II aaRS and biotin synthetases"/>
    <property type="match status" value="1"/>
</dbReference>
<dbReference type="Proteomes" id="UP000664277">
    <property type="component" value="Unassembled WGS sequence"/>
</dbReference>
<dbReference type="InterPro" id="IPR012947">
    <property type="entry name" value="tRNA_SAD"/>
</dbReference>
<dbReference type="InterPro" id="IPR006195">
    <property type="entry name" value="aa-tRNA-synth_II"/>
</dbReference>
<dbReference type="GO" id="GO:0006435">
    <property type="term" value="P:threonyl-tRNA aminoacylation"/>
    <property type="evidence" value="ECO:0007669"/>
    <property type="project" value="UniProtKB-UniRule"/>
</dbReference>
<keyword evidence="14" id="KW-0175">Coiled coil</keyword>
<dbReference type="InterPro" id="IPR045864">
    <property type="entry name" value="aa-tRNA-synth_II/BPL/LPL"/>
</dbReference>
<name>A0A8J7P888_9BACT</name>
<dbReference type="SUPFAM" id="SSF52954">
    <property type="entry name" value="Class II aaRS ABD-related"/>
    <property type="match status" value="1"/>
</dbReference>
<evidence type="ECO:0000256" key="5">
    <source>
        <dbReference type="ARBA" id="ARBA00022723"/>
    </source>
</evidence>
<dbReference type="Pfam" id="PF07973">
    <property type="entry name" value="tRNA_SAD"/>
    <property type="match status" value="1"/>
</dbReference>
<evidence type="ECO:0000259" key="15">
    <source>
        <dbReference type="PROSITE" id="PS50862"/>
    </source>
</evidence>
<dbReference type="FunFam" id="3.30.980.10:FF:000005">
    <property type="entry name" value="Threonyl-tRNA synthetase, mitochondrial"/>
    <property type="match status" value="1"/>
</dbReference>
<dbReference type="HAMAP" id="MF_00184">
    <property type="entry name" value="Thr_tRNA_synth"/>
    <property type="match status" value="1"/>
</dbReference>
<dbReference type="Gene3D" id="3.10.20.30">
    <property type="match status" value="1"/>
</dbReference>
<dbReference type="GO" id="GO:0046872">
    <property type="term" value="F:metal ion binding"/>
    <property type="evidence" value="ECO:0007669"/>
    <property type="project" value="UniProtKB-KW"/>
</dbReference>
<sequence length="650" mass="74419">MSVNTQVKIKLPDGSERTLDQGKTGADLAKEISEGLFRKAVGLSINGELSDLYTPLTDGMEVKILTADDPQSIELLRHSTAHVMAQAVQKLFPQAKIAIGPTIDNGFYYDFEIKDHSLSTEDLANIEAEMKKIAEAKQRLVRYNIADVDKQLKEFESQGEKFKAELLREHRDHNPTLYLMQDKDGNTIWNDLCRGPHLPSTGLIKAFKLLKVSGSYWRGDEHKEQLQRIYATAFWTKKDLEDYLHKLEEAEKRDHRKLAKQLDLFSTHEEVGPGLIFWHPNLATVRDCIENYWRAEHRRRGYQFVYTPHIASEHLYEISGHLENYKENMYSPMDIDGQAYRAKPMNCPGHIMIYKSKLRSYRDLPIRMAELGTVYRYERSGVLHGMLRVRGFTQDDSHIFCTPEQLEGEISGILDLIDALMTTFGYKYKAYLATKPAQAMGTDEEWEMATGALERAMQKRGMDYEVDEGGGAFYAPKIDVKLFDAIGREWQGPTVQVDLNLPERFDVNYVGEDGNKHHTVMVHRAVLGSMERFCGGLIEHYAGAFPLWLAPTQVAVIPISDRHQEHARKTAKALTDLDMRVHLDERSETINYRIREAQMQQTPYMVVIGDKEVEGDAVAVRHRRQGDLGSMKLSDFVEKMKAEVEKKESI</sequence>
<dbReference type="GO" id="GO:0000049">
    <property type="term" value="F:tRNA binding"/>
    <property type="evidence" value="ECO:0007669"/>
    <property type="project" value="UniProtKB-KW"/>
</dbReference>
<feature type="binding site" evidence="13">
    <location>
        <position position="398"/>
    </location>
    <ligand>
        <name>Zn(2+)</name>
        <dbReference type="ChEBI" id="CHEBI:29105"/>
        <note>catalytic</note>
    </ligand>
</feature>
<dbReference type="PRINTS" id="PR01047">
    <property type="entry name" value="TRNASYNTHTHR"/>
</dbReference>
<dbReference type="InterPro" id="IPR002320">
    <property type="entry name" value="Thr-tRNA-ligase_IIa"/>
</dbReference>
<evidence type="ECO:0000256" key="10">
    <source>
        <dbReference type="ARBA" id="ARBA00022917"/>
    </source>
</evidence>
<evidence type="ECO:0000259" key="16">
    <source>
        <dbReference type="PROSITE" id="PS51880"/>
    </source>
</evidence>
<dbReference type="InterPro" id="IPR004095">
    <property type="entry name" value="TGS"/>
</dbReference>
<dbReference type="GO" id="GO:0004829">
    <property type="term" value="F:threonine-tRNA ligase activity"/>
    <property type="evidence" value="ECO:0007669"/>
    <property type="project" value="UniProtKB-UniRule"/>
</dbReference>
<dbReference type="InterPro" id="IPR012675">
    <property type="entry name" value="Beta-grasp_dom_sf"/>
</dbReference>
<feature type="domain" description="TGS" evidence="16">
    <location>
        <begin position="1"/>
        <end position="66"/>
    </location>
</feature>
<protein>
    <recommendedName>
        <fullName evidence="13">Threonine--tRNA ligase</fullName>
        <ecNumber evidence="13">6.1.1.3</ecNumber>
    </recommendedName>
    <alternativeName>
        <fullName evidence="13">Threonyl-tRNA synthetase</fullName>
        <shortName evidence="13">ThrRS</shortName>
    </alternativeName>
</protein>
<dbReference type="Gene3D" id="3.30.54.20">
    <property type="match status" value="1"/>
</dbReference>
<dbReference type="InterPro" id="IPR002314">
    <property type="entry name" value="aa-tRNA-synt_IIb"/>
</dbReference>
<comment type="similarity">
    <text evidence="1 13">Belongs to the class-II aminoacyl-tRNA synthetase family.</text>
</comment>
<dbReference type="FunFam" id="3.40.50.800:FF:000001">
    <property type="entry name" value="Threonine--tRNA ligase"/>
    <property type="match status" value="1"/>
</dbReference>
<evidence type="ECO:0000256" key="2">
    <source>
        <dbReference type="ARBA" id="ARBA00022490"/>
    </source>
</evidence>
<comment type="caution">
    <text evidence="17">The sequence shown here is derived from an EMBL/GenBank/DDBJ whole genome shotgun (WGS) entry which is preliminary data.</text>
</comment>
<dbReference type="SMART" id="SM00863">
    <property type="entry name" value="tRNA_SAD"/>
    <property type="match status" value="1"/>
</dbReference>
<comment type="cofactor">
    <cofactor evidence="13">
        <name>Zn(2+)</name>
        <dbReference type="ChEBI" id="CHEBI:29105"/>
    </cofactor>
    <text evidence="13">Binds 1 zinc ion per subunit.</text>
</comment>
<dbReference type="AlphaFoldDB" id="A0A8J7P888"/>
<dbReference type="Pfam" id="PF00587">
    <property type="entry name" value="tRNA-synt_2b"/>
    <property type="match status" value="1"/>
</dbReference>
<dbReference type="PROSITE" id="PS50862">
    <property type="entry name" value="AA_TRNA_LIGASE_II"/>
    <property type="match status" value="1"/>
</dbReference>
<evidence type="ECO:0000256" key="11">
    <source>
        <dbReference type="ARBA" id="ARBA00023146"/>
    </source>
</evidence>
<evidence type="ECO:0000256" key="12">
    <source>
        <dbReference type="ARBA" id="ARBA00049515"/>
    </source>
</evidence>
<dbReference type="InterPro" id="IPR012676">
    <property type="entry name" value="TGS-like"/>
</dbReference>
<keyword evidence="2 13" id="KW-0963">Cytoplasm</keyword>
<comment type="subunit">
    <text evidence="13">Homodimer.</text>
</comment>
<keyword evidence="5 13" id="KW-0479">Metal-binding</keyword>
<evidence type="ECO:0000256" key="13">
    <source>
        <dbReference type="HAMAP-Rule" id="MF_00184"/>
    </source>
</evidence>